<evidence type="ECO:0000313" key="3">
    <source>
        <dbReference type="EMBL" id="MEI9408791.1"/>
    </source>
</evidence>
<reference evidence="3 4" key="1">
    <citation type="submission" date="2022-12" db="EMBL/GenBank/DDBJ databases">
        <authorList>
            <person name="Muema E."/>
        </authorList>
    </citation>
    <scope>NUCLEOTIDE SEQUENCE [LARGE SCALE GENOMIC DNA]</scope>
    <source>
        <strain evidence="4">1326</strain>
    </source>
</reference>
<sequence>MPEGNSRKCNRFPFGIASEQGGPRLDATGRPKDDADHLREKGCPLFQEYISMRKIIVSAAAAALLASGSVAFAAVKHTTGTVKTFDTASKSLVLDNGSSFTLPETFKDPGLKVGEKVRITWDMSGKNKVAEAVKIVK</sequence>
<name>A0ABU8KUJ1_9HYPH</name>
<protein>
    <submittedName>
        <fullName evidence="3">DUF1344 domain-containing protein</fullName>
    </submittedName>
</protein>
<dbReference type="RefSeq" id="WP_337105851.1">
    <property type="nucleotide sequence ID" value="NZ_JAPYKS010000005.1"/>
</dbReference>
<evidence type="ECO:0000256" key="1">
    <source>
        <dbReference type="SAM" id="MobiDB-lite"/>
    </source>
</evidence>
<feature type="transmembrane region" description="Helical" evidence="2">
    <location>
        <begin position="55"/>
        <end position="75"/>
    </location>
</feature>
<dbReference type="Proteomes" id="UP001387293">
    <property type="component" value="Unassembled WGS sequence"/>
</dbReference>
<evidence type="ECO:0000313" key="4">
    <source>
        <dbReference type="Proteomes" id="UP001387293"/>
    </source>
</evidence>
<keyword evidence="2" id="KW-0472">Membrane</keyword>
<keyword evidence="2" id="KW-0812">Transmembrane</keyword>
<feature type="compositionally biased region" description="Basic and acidic residues" evidence="1">
    <location>
        <begin position="27"/>
        <end position="36"/>
    </location>
</feature>
<gene>
    <name evidence="3" type="ORF">O7A60_08425</name>
</gene>
<accession>A0ABU8KUJ1</accession>
<evidence type="ECO:0000256" key="2">
    <source>
        <dbReference type="SAM" id="Phobius"/>
    </source>
</evidence>
<organism evidence="3 4">
    <name type="scientific">Mesorhizobium salmacidum</name>
    <dbReference type="NCBI Taxonomy" id="3015171"/>
    <lineage>
        <taxon>Bacteria</taxon>
        <taxon>Pseudomonadati</taxon>
        <taxon>Pseudomonadota</taxon>
        <taxon>Alphaproteobacteria</taxon>
        <taxon>Hyphomicrobiales</taxon>
        <taxon>Phyllobacteriaceae</taxon>
        <taxon>Mesorhizobium</taxon>
    </lineage>
</organism>
<dbReference type="Pfam" id="PF07076">
    <property type="entry name" value="DUF1344"/>
    <property type="match status" value="1"/>
</dbReference>
<keyword evidence="2" id="KW-1133">Transmembrane helix</keyword>
<comment type="caution">
    <text evidence="3">The sequence shown here is derived from an EMBL/GenBank/DDBJ whole genome shotgun (WGS) entry which is preliminary data.</text>
</comment>
<feature type="region of interest" description="Disordered" evidence="1">
    <location>
        <begin position="1"/>
        <end position="36"/>
    </location>
</feature>
<dbReference type="InterPro" id="IPR009780">
    <property type="entry name" value="DUF1344"/>
</dbReference>
<proteinExistence type="predicted"/>
<dbReference type="EMBL" id="JAPYKS010000005">
    <property type="protein sequence ID" value="MEI9408791.1"/>
    <property type="molecule type" value="Genomic_DNA"/>
</dbReference>
<keyword evidence="4" id="KW-1185">Reference proteome</keyword>